<protein>
    <recommendedName>
        <fullName evidence="3">Lipoprotein</fullName>
    </recommendedName>
</protein>
<gene>
    <name evidence="1" type="ORF">ACFPN2_31640</name>
</gene>
<keyword evidence="2" id="KW-1185">Reference proteome</keyword>
<evidence type="ECO:0008006" key="3">
    <source>
        <dbReference type="Google" id="ProtNLM"/>
    </source>
</evidence>
<evidence type="ECO:0000313" key="2">
    <source>
        <dbReference type="Proteomes" id="UP001595904"/>
    </source>
</evidence>
<comment type="caution">
    <text evidence="1">The sequence shown here is derived from an EMBL/GenBank/DDBJ whole genome shotgun (WGS) entry which is preliminary data.</text>
</comment>
<organism evidence="1 2">
    <name type="scientific">Steroidobacter flavus</name>
    <dbReference type="NCBI Taxonomy" id="1842136"/>
    <lineage>
        <taxon>Bacteria</taxon>
        <taxon>Pseudomonadati</taxon>
        <taxon>Pseudomonadota</taxon>
        <taxon>Gammaproteobacteria</taxon>
        <taxon>Steroidobacterales</taxon>
        <taxon>Steroidobacteraceae</taxon>
        <taxon>Steroidobacter</taxon>
    </lineage>
</organism>
<accession>A0ABV8T1F2</accession>
<name>A0ABV8T1F2_9GAMM</name>
<dbReference type="RefSeq" id="WP_380604192.1">
    <property type="nucleotide sequence ID" value="NZ_JBHSDU010000015.1"/>
</dbReference>
<dbReference type="EMBL" id="JBHSDU010000015">
    <property type="protein sequence ID" value="MFC4313669.1"/>
    <property type="molecule type" value="Genomic_DNA"/>
</dbReference>
<evidence type="ECO:0000313" key="1">
    <source>
        <dbReference type="EMBL" id="MFC4313669.1"/>
    </source>
</evidence>
<proteinExistence type="predicted"/>
<sequence>MSASFVGSRRRWQFAVAELLLIGLLASSAWQTAAAEPRNFLMALFKSADQTPEIEEEHTDLAWFWPTIPQPSRKTILQIDGHYQDPAALTQLLTEANYDWSKIAAVWIDEPYLTAVGEQQNPCNSGSIYYPRILLTQIQVEAAAQTVRNLSPSTRVWVNFSKREILWMKDHGCDLNRSYIDVVSIDDYQGAFFDEVEPLYYYLKTNAPTNYQQRGLVPLVGSKVAPGTPTPATAAGWLPAFFEYAAYENRSCNLPLGPTGVTGLFDGCPVWIVSGWPGVHYTVHDYVGFFDSTAAPIRDIWRAQRQIIRADQAGAIFSAVDDILR</sequence>
<dbReference type="Proteomes" id="UP001595904">
    <property type="component" value="Unassembled WGS sequence"/>
</dbReference>
<reference evidence="2" key="1">
    <citation type="journal article" date="2019" name="Int. J. Syst. Evol. Microbiol.">
        <title>The Global Catalogue of Microorganisms (GCM) 10K type strain sequencing project: providing services to taxonomists for standard genome sequencing and annotation.</title>
        <authorList>
            <consortium name="The Broad Institute Genomics Platform"/>
            <consortium name="The Broad Institute Genome Sequencing Center for Infectious Disease"/>
            <person name="Wu L."/>
            <person name="Ma J."/>
        </authorList>
    </citation>
    <scope>NUCLEOTIDE SEQUENCE [LARGE SCALE GENOMIC DNA]</scope>
    <source>
        <strain evidence="2">CGMCC 1.10759</strain>
    </source>
</reference>